<dbReference type="AlphaFoldDB" id="A0A382PAS8"/>
<proteinExistence type="predicted"/>
<reference evidence="1" key="1">
    <citation type="submission" date="2018-05" db="EMBL/GenBank/DDBJ databases">
        <authorList>
            <person name="Lanie J.A."/>
            <person name="Ng W.-L."/>
            <person name="Kazmierczak K.M."/>
            <person name="Andrzejewski T.M."/>
            <person name="Davidsen T.M."/>
            <person name="Wayne K.J."/>
            <person name="Tettelin H."/>
            <person name="Glass J.I."/>
            <person name="Rusch D."/>
            <person name="Podicherti R."/>
            <person name="Tsui H.-C.T."/>
            <person name="Winkler M.E."/>
        </authorList>
    </citation>
    <scope>NUCLEOTIDE SEQUENCE</scope>
</reference>
<accession>A0A382PAS8</accession>
<sequence>MKLCKNCVVISPLAAASLRQDTTTGGHHP</sequence>
<protein>
    <submittedName>
        <fullName evidence="1">Uncharacterized protein</fullName>
    </submittedName>
</protein>
<organism evidence="1">
    <name type="scientific">marine metagenome</name>
    <dbReference type="NCBI Taxonomy" id="408172"/>
    <lineage>
        <taxon>unclassified sequences</taxon>
        <taxon>metagenomes</taxon>
        <taxon>ecological metagenomes</taxon>
    </lineage>
</organism>
<name>A0A382PAS8_9ZZZZ</name>
<gene>
    <name evidence="1" type="ORF">METZ01_LOCUS322784</name>
</gene>
<dbReference type="EMBL" id="UINC01105753">
    <property type="protein sequence ID" value="SVC69930.1"/>
    <property type="molecule type" value="Genomic_DNA"/>
</dbReference>
<feature type="non-terminal residue" evidence="1">
    <location>
        <position position="29"/>
    </location>
</feature>
<evidence type="ECO:0000313" key="1">
    <source>
        <dbReference type="EMBL" id="SVC69930.1"/>
    </source>
</evidence>